<comment type="caution">
    <text evidence="6">The sequence shown here is derived from an EMBL/GenBank/DDBJ whole genome shotgun (WGS) entry which is preliminary data.</text>
</comment>
<dbReference type="PANTHER" id="PTHR30290:SF38">
    <property type="entry name" value="D,D-DIPEPTIDE-BINDING PERIPLASMIC PROTEIN DDPA-RELATED"/>
    <property type="match status" value="1"/>
</dbReference>
<evidence type="ECO:0000256" key="1">
    <source>
        <dbReference type="ARBA" id="ARBA00004418"/>
    </source>
</evidence>
<dbReference type="GO" id="GO:0043190">
    <property type="term" value="C:ATP-binding cassette (ABC) transporter complex"/>
    <property type="evidence" value="ECO:0007669"/>
    <property type="project" value="InterPro"/>
</dbReference>
<keyword evidence="3 4" id="KW-0732">Signal</keyword>
<dbReference type="InterPro" id="IPR006311">
    <property type="entry name" value="TAT_signal"/>
</dbReference>
<comment type="subcellular location">
    <subcellularLocation>
        <location evidence="1">Periplasm</location>
    </subcellularLocation>
</comment>
<organism evidence="6 7">
    <name type="scientific">Pararhodobacter marinus</name>
    <dbReference type="NCBI Taxonomy" id="2184063"/>
    <lineage>
        <taxon>Bacteria</taxon>
        <taxon>Pseudomonadati</taxon>
        <taxon>Pseudomonadota</taxon>
        <taxon>Alphaproteobacteria</taxon>
        <taxon>Rhodobacterales</taxon>
        <taxon>Paracoccaceae</taxon>
        <taxon>Pararhodobacter</taxon>
    </lineage>
</organism>
<feature type="chain" id="PRO_5015724709" evidence="4">
    <location>
        <begin position="27"/>
        <end position="538"/>
    </location>
</feature>
<dbReference type="Pfam" id="PF00496">
    <property type="entry name" value="SBP_bac_5"/>
    <property type="match status" value="1"/>
</dbReference>
<evidence type="ECO:0000313" key="7">
    <source>
        <dbReference type="Proteomes" id="UP000244940"/>
    </source>
</evidence>
<keyword evidence="7" id="KW-1185">Reference proteome</keyword>
<dbReference type="CDD" id="cd08517">
    <property type="entry name" value="PBP2_NikA_DppA_OppA_like_13"/>
    <property type="match status" value="1"/>
</dbReference>
<reference evidence="6 7" key="1">
    <citation type="submission" date="2018-05" db="EMBL/GenBank/DDBJ databases">
        <title>Pararhodobacter marina sp. nov., isolated from deep-sea water of the Indian Ocean.</title>
        <authorList>
            <person name="Lai Q.Sr."/>
            <person name="Liu X."/>
            <person name="Shao Z."/>
        </authorList>
    </citation>
    <scope>NUCLEOTIDE SEQUENCE [LARGE SCALE GENOMIC DNA]</scope>
    <source>
        <strain evidence="6 7">CIC4N-9</strain>
    </source>
</reference>
<protein>
    <submittedName>
        <fullName evidence="6">ABC transporter substrate-binding protein</fullName>
    </submittedName>
</protein>
<dbReference type="PROSITE" id="PS51318">
    <property type="entry name" value="TAT"/>
    <property type="match status" value="1"/>
</dbReference>
<evidence type="ECO:0000256" key="2">
    <source>
        <dbReference type="ARBA" id="ARBA00005695"/>
    </source>
</evidence>
<dbReference type="GO" id="GO:1904680">
    <property type="term" value="F:peptide transmembrane transporter activity"/>
    <property type="evidence" value="ECO:0007669"/>
    <property type="project" value="TreeGrafter"/>
</dbReference>
<comment type="similarity">
    <text evidence="2">Belongs to the bacterial solute-binding protein 5 family.</text>
</comment>
<evidence type="ECO:0000256" key="3">
    <source>
        <dbReference type="ARBA" id="ARBA00022729"/>
    </source>
</evidence>
<proteinExistence type="inferred from homology"/>
<dbReference type="GO" id="GO:0015833">
    <property type="term" value="P:peptide transport"/>
    <property type="evidence" value="ECO:0007669"/>
    <property type="project" value="TreeGrafter"/>
</dbReference>
<dbReference type="Gene3D" id="3.10.105.10">
    <property type="entry name" value="Dipeptide-binding Protein, Domain 3"/>
    <property type="match status" value="1"/>
</dbReference>
<dbReference type="Gene3D" id="3.90.76.10">
    <property type="entry name" value="Dipeptide-binding Protein, Domain 1"/>
    <property type="match status" value="1"/>
</dbReference>
<dbReference type="SUPFAM" id="SSF53850">
    <property type="entry name" value="Periplasmic binding protein-like II"/>
    <property type="match status" value="1"/>
</dbReference>
<dbReference type="AlphaFoldDB" id="A0A2U2CDA1"/>
<dbReference type="GO" id="GO:0030288">
    <property type="term" value="C:outer membrane-bounded periplasmic space"/>
    <property type="evidence" value="ECO:0007669"/>
    <property type="project" value="UniProtKB-ARBA"/>
</dbReference>
<dbReference type="InterPro" id="IPR039424">
    <property type="entry name" value="SBP_5"/>
</dbReference>
<feature type="signal peptide" evidence="4">
    <location>
        <begin position="1"/>
        <end position="26"/>
    </location>
</feature>
<dbReference type="PIRSF" id="PIRSF002741">
    <property type="entry name" value="MppA"/>
    <property type="match status" value="1"/>
</dbReference>
<dbReference type="InterPro" id="IPR030678">
    <property type="entry name" value="Peptide/Ni-bd"/>
</dbReference>
<evidence type="ECO:0000256" key="4">
    <source>
        <dbReference type="SAM" id="SignalP"/>
    </source>
</evidence>
<dbReference type="RefSeq" id="WP_109532887.1">
    <property type="nucleotide sequence ID" value="NZ_QEYD01000004.1"/>
</dbReference>
<dbReference type="InterPro" id="IPR000914">
    <property type="entry name" value="SBP_5_dom"/>
</dbReference>
<dbReference type="PANTHER" id="PTHR30290">
    <property type="entry name" value="PERIPLASMIC BINDING COMPONENT OF ABC TRANSPORTER"/>
    <property type="match status" value="1"/>
</dbReference>
<gene>
    <name evidence="6" type="ORF">C4N9_08535</name>
</gene>
<dbReference type="OrthoDB" id="9803988at2"/>
<dbReference type="EMBL" id="QEYD01000004">
    <property type="protein sequence ID" value="PWE29774.1"/>
    <property type="molecule type" value="Genomic_DNA"/>
</dbReference>
<sequence length="538" mass="58794">MTKKIQHPPLAMSRRALLMASGAGLAASVLPFGPLSAQPAGTLAMCVTPEPNAMCSAFNTASPVTVVSGKMLEGLLNYDFDVSPIPALATAWEVAEDGLSITFTLRDGVTWHDGEPFTSADVQYTIMEILKVHHPRGRSTLASVTAVETPDPLTAIFRLSQPAPALMYALAGWESPMLPKHVYEGTDVLQNPANNAPVGTGPFVFQTWERGSHIVMAANPNYWGEGEPKLERLVIRIITDPSARAAALDAGELHLAGDGPIPVNQVQRFIDSPDFQVETRGTEMNNSLDMIHTNMRNEHLAKLEVRQALMYAMNRDLMLDVVYYGLAEILDSPIPETLPNFHTSDVPQYDYDPDRANALLDEAGYERDADGMRFGLRLIAPTVGDTYERMGQFLKQNFRDIGIDLELISADIPTFIRSVFGEYDYDLTLYPGSVTADPTIGSQRFWWSEAASPGTPFVNSTGYASEEMDAVLEAAAVEPDPEARRELFVRFQQIAMTDLPILPVARPIYVTIAAANVENFVPGPDGIRAPYGSLAFTG</sequence>
<feature type="domain" description="Solute-binding protein family 5" evidence="5">
    <location>
        <begin position="84"/>
        <end position="431"/>
    </location>
</feature>
<accession>A0A2U2CDA1</accession>
<name>A0A2U2CDA1_9RHOB</name>
<dbReference type="Gene3D" id="3.40.190.10">
    <property type="entry name" value="Periplasmic binding protein-like II"/>
    <property type="match status" value="1"/>
</dbReference>
<dbReference type="Proteomes" id="UP000244940">
    <property type="component" value="Unassembled WGS sequence"/>
</dbReference>
<evidence type="ECO:0000313" key="6">
    <source>
        <dbReference type="EMBL" id="PWE29774.1"/>
    </source>
</evidence>
<dbReference type="GeneID" id="94364936"/>
<evidence type="ECO:0000259" key="5">
    <source>
        <dbReference type="Pfam" id="PF00496"/>
    </source>
</evidence>